<feature type="compositionally biased region" description="Low complexity" evidence="1">
    <location>
        <begin position="74"/>
        <end position="100"/>
    </location>
</feature>
<dbReference type="Gramene" id="EOY15705">
    <property type="protein sequence ID" value="EOY15705"/>
    <property type="gene ID" value="TCM_034691"/>
</dbReference>
<proteinExistence type="predicted"/>
<feature type="region of interest" description="Disordered" evidence="1">
    <location>
        <begin position="73"/>
        <end position="111"/>
    </location>
</feature>
<reference evidence="3 4" key="1">
    <citation type="journal article" date="2013" name="Genome Biol.">
        <title>The genome sequence of the most widely cultivated cacao type and its use to identify candidate genes regulating pod color.</title>
        <authorList>
            <person name="Motamayor J.C."/>
            <person name="Mockaitis K."/>
            <person name="Schmutz J."/>
            <person name="Haiminen N."/>
            <person name="Iii D.L."/>
            <person name="Cornejo O."/>
            <person name="Findley S.D."/>
            <person name="Zheng P."/>
            <person name="Utro F."/>
            <person name="Royaert S."/>
            <person name="Saski C."/>
            <person name="Jenkins J."/>
            <person name="Podicheti R."/>
            <person name="Zhao M."/>
            <person name="Scheffler B.E."/>
            <person name="Stack J.C."/>
            <person name="Feltus F.A."/>
            <person name="Mustiga G.M."/>
            <person name="Amores F."/>
            <person name="Phillips W."/>
            <person name="Marelli J.P."/>
            <person name="May G.D."/>
            <person name="Shapiro H."/>
            <person name="Ma J."/>
            <person name="Bustamante C.D."/>
            <person name="Schnell R.J."/>
            <person name="Main D."/>
            <person name="Gilbert D."/>
            <person name="Parida L."/>
            <person name="Kuhn D.N."/>
        </authorList>
    </citation>
    <scope>NUCLEOTIDE SEQUENCE [LARGE SCALE GENOMIC DNA]</scope>
    <source>
        <strain evidence="4">cv. Matina 1-6</strain>
    </source>
</reference>
<feature type="signal peptide" evidence="2">
    <location>
        <begin position="1"/>
        <end position="22"/>
    </location>
</feature>
<dbReference type="InterPro" id="IPR052035">
    <property type="entry name" value="ZnF_BED_domain_contain"/>
</dbReference>
<dbReference type="Proteomes" id="UP000026915">
    <property type="component" value="Chromosome 8"/>
</dbReference>
<dbReference type="EMBL" id="CM001886">
    <property type="protein sequence ID" value="EOY15705.1"/>
    <property type="molecule type" value="Genomic_DNA"/>
</dbReference>
<feature type="chain" id="PRO_5001598188" evidence="2">
    <location>
        <begin position="23"/>
        <end position="358"/>
    </location>
</feature>
<sequence length="358" mass="39339">MHMKLLEIFFLVFWFKETGILASKAFLSHKVVIAGWIQQHRAFPLTITWPKSRSACDQSPPILSSVRNTSTGIPPVAATPRPTAQAAPATTANDPADATTHLPSDASNPPKGKLGCATSMVWGHLTKLPCNDIADQKVSCGYCGWYSMRDFMTFVALRNLDSKFLREGSKDLDDSIFRIRSAVRDVRASPAKLQSFKIVCSKKNKSKSLVCLDVETRCNSSYLILEATLKFRKAFDSSNEETSSSSQATMKEEETDDAGDVVVYALSKYKRRAESQCKEGKSELERVTLRLPSFQSDVPLALLHATELCASSGNSHLSSWLAADNADWTAGYIGWSVLAFQSRGGPLTLEAKDAVLEQ</sequence>
<dbReference type="InParanoid" id="A0A061FEI3"/>
<keyword evidence="4" id="KW-1185">Reference proteome</keyword>
<gene>
    <name evidence="3" type="ORF">TCM_034691</name>
</gene>
<protein>
    <submittedName>
        <fullName evidence="3">Uncharacterized protein</fullName>
    </submittedName>
</protein>
<evidence type="ECO:0000313" key="4">
    <source>
        <dbReference type="Proteomes" id="UP000026915"/>
    </source>
</evidence>
<evidence type="ECO:0000313" key="3">
    <source>
        <dbReference type="EMBL" id="EOY15705.1"/>
    </source>
</evidence>
<evidence type="ECO:0000256" key="1">
    <source>
        <dbReference type="SAM" id="MobiDB-lite"/>
    </source>
</evidence>
<dbReference type="HOGENOM" id="CLU_774791_0_0_1"/>
<name>A0A061FEI3_THECC</name>
<dbReference type="PANTHER" id="PTHR46481:SF8">
    <property type="entry name" value="ZINC FINGER BED DOMAIN-CONTAINING PROTEIN RICESLEEPER 1-LIKE"/>
    <property type="match status" value="1"/>
</dbReference>
<dbReference type="PANTHER" id="PTHR46481">
    <property type="entry name" value="ZINC FINGER BED DOMAIN-CONTAINING PROTEIN 4"/>
    <property type="match status" value="1"/>
</dbReference>
<accession>A0A061FEI3</accession>
<keyword evidence="2" id="KW-0732">Signal</keyword>
<dbReference type="eggNOG" id="KOG1121">
    <property type="taxonomic scope" value="Eukaryota"/>
</dbReference>
<dbReference type="AlphaFoldDB" id="A0A061FEI3"/>
<organism evidence="3 4">
    <name type="scientific">Theobroma cacao</name>
    <name type="common">Cacao</name>
    <name type="synonym">Cocoa</name>
    <dbReference type="NCBI Taxonomy" id="3641"/>
    <lineage>
        <taxon>Eukaryota</taxon>
        <taxon>Viridiplantae</taxon>
        <taxon>Streptophyta</taxon>
        <taxon>Embryophyta</taxon>
        <taxon>Tracheophyta</taxon>
        <taxon>Spermatophyta</taxon>
        <taxon>Magnoliopsida</taxon>
        <taxon>eudicotyledons</taxon>
        <taxon>Gunneridae</taxon>
        <taxon>Pentapetalae</taxon>
        <taxon>rosids</taxon>
        <taxon>malvids</taxon>
        <taxon>Malvales</taxon>
        <taxon>Malvaceae</taxon>
        <taxon>Byttnerioideae</taxon>
        <taxon>Theobroma</taxon>
    </lineage>
</organism>
<evidence type="ECO:0000256" key="2">
    <source>
        <dbReference type="SAM" id="SignalP"/>
    </source>
</evidence>